<protein>
    <submittedName>
        <fullName evidence="1">Uncharacterized protein</fullName>
    </submittedName>
</protein>
<name>A0ABZ0NL50_CERBT</name>
<dbReference type="RefSeq" id="XP_065458673.1">
    <property type="nucleotide sequence ID" value="XM_065602601.1"/>
</dbReference>
<evidence type="ECO:0000313" key="1">
    <source>
        <dbReference type="EMBL" id="WPB00297.1"/>
    </source>
</evidence>
<keyword evidence="2" id="KW-1185">Reference proteome</keyword>
<organism evidence="1 2">
    <name type="scientific">Cercospora beticola</name>
    <name type="common">Sugarbeet leaf spot fungus</name>
    <dbReference type="NCBI Taxonomy" id="122368"/>
    <lineage>
        <taxon>Eukaryota</taxon>
        <taxon>Fungi</taxon>
        <taxon>Dikarya</taxon>
        <taxon>Ascomycota</taxon>
        <taxon>Pezizomycotina</taxon>
        <taxon>Dothideomycetes</taxon>
        <taxon>Dothideomycetidae</taxon>
        <taxon>Mycosphaerellales</taxon>
        <taxon>Mycosphaerellaceae</taxon>
        <taxon>Cercospora</taxon>
    </lineage>
</organism>
<dbReference type="EMBL" id="CP134186">
    <property type="protein sequence ID" value="WPB00297.1"/>
    <property type="molecule type" value="Genomic_DNA"/>
</dbReference>
<dbReference type="Proteomes" id="UP001302367">
    <property type="component" value="Chromosome 3"/>
</dbReference>
<accession>A0ABZ0NL50</accession>
<reference evidence="1 2" key="1">
    <citation type="submission" date="2023-09" db="EMBL/GenBank/DDBJ databases">
        <title>Complete-Gapless Cercospora beticola genome.</title>
        <authorList>
            <person name="Wyatt N.A."/>
            <person name="Spanner R.E."/>
            <person name="Bolton M.D."/>
        </authorList>
    </citation>
    <scope>NUCLEOTIDE SEQUENCE [LARGE SCALE GENOMIC DNA]</scope>
    <source>
        <strain evidence="1">Cb09-40</strain>
    </source>
</reference>
<evidence type="ECO:0000313" key="2">
    <source>
        <dbReference type="Proteomes" id="UP001302367"/>
    </source>
</evidence>
<proteinExistence type="predicted"/>
<dbReference type="GeneID" id="90644115"/>
<sequence>MIPRADTTLDRQWLAASADFYNRQFEDKPEDRGAQFQSYFATLRLLATDVAILFAGKAEKAISDKTFGAGIKSLSKELVEFGHTIKNAFIDTSHFLIGDWVTLDFVLMEYMAIEITFKYQLGIASRQPLSAKLARIAIKMARLFDAIQYNHKGVQNAVLSCRAGLGIISLFIPKQDRYNWWCRRKFACIEQLGYIYPETFRKRINDIWSEDALP</sequence>
<gene>
    <name evidence="1" type="ORF">RHO25_004916</name>
</gene>